<sequence>MDATQCCVKLKLRQKAYQKTREANGRSFSAGLIPFWGGAATTTPPLSMDSEAEIFSTLSEDFADGEDEEDEELGESTQHTVFPDSQDLFITRTEINSQPNEAGEGNSALQDKKAAVENGPQCFRNMLLLLGIEAAIESLIKSVGMEK</sequence>
<keyword evidence="2" id="KW-1185">Reference proteome</keyword>
<gene>
    <name evidence="1" type="ORF">UY3_03020</name>
</gene>
<dbReference type="Proteomes" id="UP000031443">
    <property type="component" value="Unassembled WGS sequence"/>
</dbReference>
<dbReference type="GO" id="GO:0000775">
    <property type="term" value="C:chromosome, centromeric region"/>
    <property type="evidence" value="ECO:0007669"/>
    <property type="project" value="InterPro"/>
</dbReference>
<name>M7BPA5_CHEMY</name>
<dbReference type="EMBL" id="KB515807">
    <property type="protein sequence ID" value="EMP39741.1"/>
    <property type="molecule type" value="Genomic_DNA"/>
</dbReference>
<accession>M7BPA5</accession>
<organism evidence="1 2">
    <name type="scientific">Chelonia mydas</name>
    <name type="common">Green sea-turtle</name>
    <name type="synonym">Chelonia agassizi</name>
    <dbReference type="NCBI Taxonomy" id="8469"/>
    <lineage>
        <taxon>Eukaryota</taxon>
        <taxon>Metazoa</taxon>
        <taxon>Chordata</taxon>
        <taxon>Craniata</taxon>
        <taxon>Vertebrata</taxon>
        <taxon>Euteleostomi</taxon>
        <taxon>Archelosauria</taxon>
        <taxon>Testudinata</taxon>
        <taxon>Testudines</taxon>
        <taxon>Cryptodira</taxon>
        <taxon>Durocryptodira</taxon>
        <taxon>Americhelydia</taxon>
        <taxon>Chelonioidea</taxon>
        <taxon>Cheloniidae</taxon>
        <taxon>Chelonia</taxon>
    </lineage>
</organism>
<dbReference type="GO" id="GO:0034080">
    <property type="term" value="P:CENP-A containing chromatin assembly"/>
    <property type="evidence" value="ECO:0007669"/>
    <property type="project" value="InterPro"/>
</dbReference>
<protein>
    <submittedName>
        <fullName evidence="1">Centromere protein P</fullName>
    </submittedName>
</protein>
<evidence type="ECO:0000313" key="1">
    <source>
        <dbReference type="EMBL" id="EMP39741.1"/>
    </source>
</evidence>
<proteinExistence type="predicted"/>
<dbReference type="InterPro" id="IPR027801">
    <property type="entry name" value="CENP-P"/>
</dbReference>
<dbReference type="AlphaFoldDB" id="M7BPA5"/>
<dbReference type="Pfam" id="PF13096">
    <property type="entry name" value="CENP-P"/>
    <property type="match status" value="1"/>
</dbReference>
<evidence type="ECO:0000313" key="2">
    <source>
        <dbReference type="Proteomes" id="UP000031443"/>
    </source>
</evidence>
<dbReference type="eggNOG" id="ENOG502S17P">
    <property type="taxonomic scope" value="Eukaryota"/>
</dbReference>
<reference evidence="2" key="1">
    <citation type="journal article" date="2013" name="Nat. Genet.">
        <title>The draft genomes of soft-shell turtle and green sea turtle yield insights into the development and evolution of the turtle-specific body plan.</title>
        <authorList>
            <person name="Wang Z."/>
            <person name="Pascual-Anaya J."/>
            <person name="Zadissa A."/>
            <person name="Li W."/>
            <person name="Niimura Y."/>
            <person name="Huang Z."/>
            <person name="Li C."/>
            <person name="White S."/>
            <person name="Xiong Z."/>
            <person name="Fang D."/>
            <person name="Wang B."/>
            <person name="Ming Y."/>
            <person name="Chen Y."/>
            <person name="Zheng Y."/>
            <person name="Kuraku S."/>
            <person name="Pignatelli M."/>
            <person name="Herrero J."/>
            <person name="Beal K."/>
            <person name="Nozawa M."/>
            <person name="Li Q."/>
            <person name="Wang J."/>
            <person name="Zhang H."/>
            <person name="Yu L."/>
            <person name="Shigenobu S."/>
            <person name="Wang J."/>
            <person name="Liu J."/>
            <person name="Flicek P."/>
            <person name="Searle S."/>
            <person name="Wang J."/>
            <person name="Kuratani S."/>
            <person name="Yin Y."/>
            <person name="Aken B."/>
            <person name="Zhang G."/>
            <person name="Irie N."/>
        </authorList>
    </citation>
    <scope>NUCLEOTIDE SEQUENCE [LARGE SCALE GENOMIC DNA]</scope>
</reference>